<keyword evidence="2" id="KW-1185">Reference proteome</keyword>
<organism evidence="1 2">
    <name type="scientific">Natronomonas salsuginis</name>
    <dbReference type="NCBI Taxonomy" id="2217661"/>
    <lineage>
        <taxon>Archaea</taxon>
        <taxon>Methanobacteriati</taxon>
        <taxon>Methanobacteriota</taxon>
        <taxon>Stenosarchaea group</taxon>
        <taxon>Halobacteria</taxon>
        <taxon>Halobacteriales</taxon>
        <taxon>Natronomonadaceae</taxon>
        <taxon>Natronomonas</taxon>
    </lineage>
</organism>
<protein>
    <submittedName>
        <fullName evidence="1">KEOPS complex Pcc1-like subunit</fullName>
    </submittedName>
</protein>
<accession>A0A4V5ZP46</accession>
<sequence>MTDDSRRATIRTVHEHPDVIAAAIAPDNTDEMSTRVESDGSDGGAVVTTIRRETTGGLRTTVDDYVSNLTVAQRITDTTIQS</sequence>
<proteinExistence type="predicted"/>
<dbReference type="OrthoDB" id="107316at2157"/>
<name>A0A4V5ZP46_9EURY</name>
<evidence type="ECO:0000313" key="1">
    <source>
        <dbReference type="EMBL" id="TKR26303.1"/>
    </source>
</evidence>
<dbReference type="RefSeq" id="WP_137276219.1">
    <property type="nucleotide sequence ID" value="NZ_QKNX01000002.1"/>
</dbReference>
<comment type="caution">
    <text evidence="1">The sequence shown here is derived from an EMBL/GenBank/DDBJ whole genome shotgun (WGS) entry which is preliminary data.</text>
</comment>
<dbReference type="NCBIfam" id="NF011470">
    <property type="entry name" value="PRK14887.1"/>
    <property type="match status" value="1"/>
</dbReference>
<dbReference type="Proteomes" id="UP000308037">
    <property type="component" value="Unassembled WGS sequence"/>
</dbReference>
<dbReference type="EMBL" id="QKNX01000002">
    <property type="protein sequence ID" value="TKR26303.1"/>
    <property type="molecule type" value="Genomic_DNA"/>
</dbReference>
<dbReference type="AlphaFoldDB" id="A0A4V5ZP46"/>
<reference evidence="1 2" key="1">
    <citation type="submission" date="2019-04" db="EMBL/GenBank/DDBJ databases">
        <title>Natronomonas sp. F20-122 a newhaloarchaeon isolated from a saline saltern of Isla Bacuta, Huelva, Spain.</title>
        <authorList>
            <person name="Duran-Viseras A."/>
            <person name="Sanchez-Porro C."/>
            <person name="Ventosa A."/>
        </authorList>
    </citation>
    <scope>NUCLEOTIDE SEQUENCE [LARGE SCALE GENOMIC DNA]</scope>
    <source>
        <strain evidence="1 2">F20-122</strain>
    </source>
</reference>
<evidence type="ECO:0000313" key="2">
    <source>
        <dbReference type="Proteomes" id="UP000308037"/>
    </source>
</evidence>
<gene>
    <name evidence="1" type="ORF">DM868_07375</name>
</gene>